<reference evidence="2 3" key="1">
    <citation type="submission" date="2019-09" db="EMBL/GenBank/DDBJ databases">
        <authorList>
            <person name="Wang X."/>
        </authorList>
    </citation>
    <scope>NUCLEOTIDE SEQUENCE [LARGE SCALE GENOMIC DNA]</scope>
    <source>
        <strain evidence="2 3">CICC 11023</strain>
    </source>
</reference>
<dbReference type="InterPro" id="IPR052509">
    <property type="entry name" value="Metal_resp_DNA-bind_regulator"/>
</dbReference>
<keyword evidence="3" id="KW-1185">Reference proteome</keyword>
<evidence type="ECO:0000313" key="2">
    <source>
        <dbReference type="EMBL" id="KAA8887294.1"/>
    </source>
</evidence>
<dbReference type="Gene3D" id="1.10.10.10">
    <property type="entry name" value="Winged helix-like DNA-binding domain superfamily/Winged helix DNA-binding domain"/>
    <property type="match status" value="1"/>
</dbReference>
<dbReference type="InterPro" id="IPR005149">
    <property type="entry name" value="Tscrpt_reg_PadR_N"/>
</dbReference>
<name>A0A5N0EGC8_9NOCA</name>
<dbReference type="AlphaFoldDB" id="A0A5N0EGC8"/>
<dbReference type="SUPFAM" id="SSF46785">
    <property type="entry name" value="Winged helix' DNA-binding domain"/>
    <property type="match status" value="1"/>
</dbReference>
<dbReference type="EMBL" id="VXLC01000008">
    <property type="protein sequence ID" value="KAA8887294.1"/>
    <property type="molecule type" value="Genomic_DNA"/>
</dbReference>
<feature type="domain" description="Transcription regulator PadR N-terminal" evidence="1">
    <location>
        <begin position="15"/>
        <end position="89"/>
    </location>
</feature>
<dbReference type="InterPro" id="IPR036388">
    <property type="entry name" value="WH-like_DNA-bd_sf"/>
</dbReference>
<evidence type="ECO:0000313" key="3">
    <source>
        <dbReference type="Proteomes" id="UP000323876"/>
    </source>
</evidence>
<accession>A0A5N0EGC8</accession>
<dbReference type="PANTHER" id="PTHR33169:SF14">
    <property type="entry name" value="TRANSCRIPTIONAL REGULATOR RV3488"/>
    <property type="match status" value="1"/>
</dbReference>
<dbReference type="Proteomes" id="UP000323876">
    <property type="component" value="Unassembled WGS sequence"/>
</dbReference>
<proteinExistence type="predicted"/>
<sequence>MATKRKVNNLLALAVLSAMIDRPKHRYEIAQTLRDRGKDHDMVIKWGSLYTVVQNLEKVGYLEIVGSERDGARPERVIYQLTDAGRAELVDWTRELVAVPEPEQHRFVAGLSILSVLPPDEVIELLGKRIDALGHTIDGVRAELDKVAAMKLPRLFIIESEFGLAMLEAEAAWASSLRDELIDGTFPEVEWWRQIHADNISPAEVVASVEGRMAQPETS</sequence>
<dbReference type="RefSeq" id="WP_150403624.1">
    <property type="nucleotide sequence ID" value="NZ_VXLC01000008.1"/>
</dbReference>
<gene>
    <name evidence="2" type="ORF">F3087_20610</name>
</gene>
<dbReference type="PANTHER" id="PTHR33169">
    <property type="entry name" value="PADR-FAMILY TRANSCRIPTIONAL REGULATOR"/>
    <property type="match status" value="1"/>
</dbReference>
<evidence type="ECO:0000259" key="1">
    <source>
        <dbReference type="Pfam" id="PF03551"/>
    </source>
</evidence>
<dbReference type="Pfam" id="PF03551">
    <property type="entry name" value="PadR"/>
    <property type="match status" value="1"/>
</dbReference>
<comment type="caution">
    <text evidence="2">The sequence shown here is derived from an EMBL/GenBank/DDBJ whole genome shotgun (WGS) entry which is preliminary data.</text>
</comment>
<organism evidence="2 3">
    <name type="scientific">Nocardia colli</name>
    <dbReference type="NCBI Taxonomy" id="2545717"/>
    <lineage>
        <taxon>Bacteria</taxon>
        <taxon>Bacillati</taxon>
        <taxon>Actinomycetota</taxon>
        <taxon>Actinomycetes</taxon>
        <taxon>Mycobacteriales</taxon>
        <taxon>Nocardiaceae</taxon>
        <taxon>Nocardia</taxon>
    </lineage>
</organism>
<dbReference type="InterPro" id="IPR036390">
    <property type="entry name" value="WH_DNA-bd_sf"/>
</dbReference>
<dbReference type="OrthoDB" id="8443918at2"/>
<protein>
    <submittedName>
        <fullName evidence="2">PadR family transcriptional regulator</fullName>
    </submittedName>
</protein>